<dbReference type="RefSeq" id="WP_138087513.1">
    <property type="nucleotide sequence ID" value="NZ_VAUV01000012.1"/>
</dbReference>
<evidence type="ECO:0000256" key="1">
    <source>
        <dbReference type="SAM" id="MobiDB-lite"/>
    </source>
</evidence>
<dbReference type="InterPro" id="IPR029063">
    <property type="entry name" value="SAM-dependent_MTases_sf"/>
</dbReference>
<proteinExistence type="predicted"/>
<dbReference type="AlphaFoldDB" id="A0A5R8KBJ1"/>
<reference evidence="2 3" key="1">
    <citation type="submission" date="2019-05" db="EMBL/GenBank/DDBJ databases">
        <title>Verrucobacter flavum gen. nov., sp. nov. a new member of the family Verrucomicrobiaceae.</title>
        <authorList>
            <person name="Szuroczki S."/>
            <person name="Abbaszade G."/>
            <person name="Szabo A."/>
            <person name="Felfoldi T."/>
            <person name="Schumann P."/>
            <person name="Boka K."/>
            <person name="Keki Z."/>
            <person name="Toumi M."/>
            <person name="Toth E."/>
        </authorList>
    </citation>
    <scope>NUCLEOTIDE SEQUENCE [LARGE SCALE GENOMIC DNA]</scope>
    <source>
        <strain evidence="2 3">MG-N-17</strain>
    </source>
</reference>
<organism evidence="2 3">
    <name type="scientific">Phragmitibacter flavus</name>
    <dbReference type="NCBI Taxonomy" id="2576071"/>
    <lineage>
        <taxon>Bacteria</taxon>
        <taxon>Pseudomonadati</taxon>
        <taxon>Verrucomicrobiota</taxon>
        <taxon>Verrucomicrobiia</taxon>
        <taxon>Verrucomicrobiales</taxon>
        <taxon>Verrucomicrobiaceae</taxon>
        <taxon>Phragmitibacter</taxon>
    </lineage>
</organism>
<feature type="region of interest" description="Disordered" evidence="1">
    <location>
        <begin position="1"/>
        <end position="20"/>
    </location>
</feature>
<protein>
    <recommendedName>
        <fullName evidence="4">Class I SAM-dependent methyltransferase</fullName>
    </recommendedName>
</protein>
<dbReference type="Gene3D" id="3.40.50.150">
    <property type="entry name" value="Vaccinia Virus protein VP39"/>
    <property type="match status" value="1"/>
</dbReference>
<dbReference type="EMBL" id="VAUV01000012">
    <property type="protein sequence ID" value="TLD69684.1"/>
    <property type="molecule type" value="Genomic_DNA"/>
</dbReference>
<gene>
    <name evidence="2" type="ORF">FEM03_17160</name>
</gene>
<comment type="caution">
    <text evidence="2">The sequence shown here is derived from an EMBL/GenBank/DDBJ whole genome shotgun (WGS) entry which is preliminary data.</text>
</comment>
<dbReference type="OrthoDB" id="9800454at2"/>
<dbReference type="Proteomes" id="UP000306196">
    <property type="component" value="Unassembled WGS sequence"/>
</dbReference>
<accession>A0A5R8KBJ1</accession>
<name>A0A5R8KBJ1_9BACT</name>
<sequence>MSLNESRPPPKYSPRSWKHREVRPEALDSIKHDDPLAVSARNELNIVNFLMGNHRWIVRQLHRHLRPGWRVLELGAGSGLLGNKIIKKLGLNPRCLIGNDVIPRPKTWPEEALWQTGSVLDGSLPEAEIIVANLLLHQFDDQELATFTDSLPPTCRLILAVDPLRSRMALWEGKIMVAITRMNPLTKVDMETSVHNGFRNNELPDALPLHGWTSQVSTTWRGGYRVKIHRNESS</sequence>
<evidence type="ECO:0000313" key="3">
    <source>
        <dbReference type="Proteomes" id="UP000306196"/>
    </source>
</evidence>
<keyword evidence="3" id="KW-1185">Reference proteome</keyword>
<evidence type="ECO:0008006" key="4">
    <source>
        <dbReference type="Google" id="ProtNLM"/>
    </source>
</evidence>
<evidence type="ECO:0000313" key="2">
    <source>
        <dbReference type="EMBL" id="TLD69684.1"/>
    </source>
</evidence>
<dbReference type="SUPFAM" id="SSF53335">
    <property type="entry name" value="S-adenosyl-L-methionine-dependent methyltransferases"/>
    <property type="match status" value="1"/>
</dbReference>